<dbReference type="KEGG" id="nco:AAW31_04955"/>
<accession>A0A0F7KER1</accession>
<evidence type="ECO:0000313" key="2">
    <source>
        <dbReference type="EMBL" id="TYP84737.1"/>
    </source>
</evidence>
<name>A0A0F7KER1_9PROT</name>
<gene>
    <name evidence="1" type="ORF">AAW31_04955</name>
    <name evidence="2" type="ORF">BCL69_103847</name>
</gene>
<dbReference type="EMBL" id="CP011451">
    <property type="protein sequence ID" value="AKH37299.1"/>
    <property type="molecule type" value="Genomic_DNA"/>
</dbReference>
<dbReference type="RefSeq" id="WP_046849388.1">
    <property type="nucleotide sequence ID" value="NZ_CP011451.1"/>
</dbReference>
<evidence type="ECO:0000313" key="4">
    <source>
        <dbReference type="Proteomes" id="UP000324176"/>
    </source>
</evidence>
<reference evidence="1 3" key="2">
    <citation type="journal article" date="2016" name="Genome Announc.">
        <title>Genome Sequence of Nitrosomonas communis Strain Nm2, a Mesophilic Ammonia-Oxidizing Bacterium Isolated from Mediterranean Soil.</title>
        <authorList>
            <person name="Kozlowski J.A."/>
            <person name="Kits K.D."/>
            <person name="Stein L.Y."/>
        </authorList>
    </citation>
    <scope>NUCLEOTIDE SEQUENCE [LARGE SCALE GENOMIC DNA]</scope>
    <source>
        <strain evidence="1 3">Nm2</strain>
    </source>
</reference>
<dbReference type="OrthoDB" id="8566027at2"/>
<evidence type="ECO:0000313" key="1">
    <source>
        <dbReference type="EMBL" id="AKH37299.1"/>
    </source>
</evidence>
<evidence type="ECO:0000313" key="3">
    <source>
        <dbReference type="Proteomes" id="UP000034156"/>
    </source>
</evidence>
<dbReference type="Proteomes" id="UP000034156">
    <property type="component" value="Chromosome"/>
</dbReference>
<dbReference type="AlphaFoldDB" id="A0A0F7KER1"/>
<reference evidence="3" key="1">
    <citation type="submission" date="2015-05" db="EMBL/GenBank/DDBJ databases">
        <title>Draft genome of Nitrosomonas communis strain Nm2.</title>
        <authorList>
            <person name="Kozlowski J.A."/>
            <person name="Kits K.D."/>
            <person name="Stein L.Y."/>
        </authorList>
    </citation>
    <scope>NUCLEOTIDE SEQUENCE [LARGE SCALE GENOMIC DNA]</scope>
    <source>
        <strain evidence="3">Nm2</strain>
    </source>
</reference>
<protein>
    <submittedName>
        <fullName evidence="1">Uncharacterized protein</fullName>
    </submittedName>
</protein>
<dbReference type="EMBL" id="VNHT01000038">
    <property type="protein sequence ID" value="TYP84737.1"/>
    <property type="molecule type" value="Genomic_DNA"/>
</dbReference>
<sequence>MENTEHNNELAVLTPTGVLVTAGGEMIAITPIKVKELNAFLTAIQPVLGDLIKQEIDIMALVLKSPEAVIKATAIGCRKSVEWINELNIDELAKLALAVIEVNTDFFVQKVLPAVQTGMQNLAAKLDGQNLTSSLGKQEPVQF</sequence>
<proteinExistence type="predicted"/>
<dbReference type="Proteomes" id="UP000324176">
    <property type="component" value="Unassembled WGS sequence"/>
</dbReference>
<keyword evidence="3" id="KW-1185">Reference proteome</keyword>
<reference evidence="2 4" key="3">
    <citation type="submission" date="2019-07" db="EMBL/GenBank/DDBJ databases">
        <title>Active sludge and wastewater microbial communities from Klosterneuburg, Austria.</title>
        <authorList>
            <person name="Wagner M."/>
        </authorList>
    </citation>
    <scope>NUCLEOTIDE SEQUENCE [LARGE SCALE GENOMIC DNA]</scope>
    <source>
        <strain evidence="2 4">Nm2</strain>
    </source>
</reference>
<dbReference type="PATRIC" id="fig|44574.3.peg.1198"/>
<organism evidence="1 3">
    <name type="scientific">Nitrosomonas communis</name>
    <dbReference type="NCBI Taxonomy" id="44574"/>
    <lineage>
        <taxon>Bacteria</taxon>
        <taxon>Pseudomonadati</taxon>
        <taxon>Pseudomonadota</taxon>
        <taxon>Betaproteobacteria</taxon>
        <taxon>Nitrosomonadales</taxon>
        <taxon>Nitrosomonadaceae</taxon>
        <taxon>Nitrosomonas</taxon>
    </lineage>
</organism>